<dbReference type="Gene3D" id="3.30.1360.200">
    <property type="match status" value="1"/>
</dbReference>
<evidence type="ECO:0000259" key="3">
    <source>
        <dbReference type="Pfam" id="PF22599"/>
    </source>
</evidence>
<sequence length="202" mass="21011">MSRLVSVSFVAAASLLAAACQQMPASRSSQAGQPPAMPAAAAPAQPPVMPVAQGANAPVVEFRLAQNEKDKGLQSLKLGGREVWMLPQPVMTRVDLESVAAVRTQDGHPYVRFQFNPVGAQKLAAVSQRFTGKYLLLSINGQLVSAPTIGGAMNQGLLFVPTVNDQQAVQVANVIASNPAPAAQRPAPATQSAAQGAQRPAR</sequence>
<evidence type="ECO:0000256" key="1">
    <source>
        <dbReference type="SAM" id="MobiDB-lite"/>
    </source>
</evidence>
<feature type="compositionally biased region" description="Low complexity" evidence="1">
    <location>
        <begin position="180"/>
        <end position="195"/>
    </location>
</feature>
<protein>
    <recommendedName>
        <fullName evidence="3">SecDF P1 head subdomain domain-containing protein</fullName>
    </recommendedName>
</protein>
<gene>
    <name evidence="4" type="ORF">CAL13_11080</name>
</gene>
<proteinExistence type="predicted"/>
<reference evidence="4 5" key="1">
    <citation type="submission" date="2017-05" db="EMBL/GenBank/DDBJ databases">
        <title>Complete and WGS of Bordetella genogroups.</title>
        <authorList>
            <person name="Spilker T."/>
            <person name="LiPuma J."/>
        </authorList>
    </citation>
    <scope>NUCLEOTIDE SEQUENCE [LARGE SCALE GENOMIC DNA]</scope>
    <source>
        <strain evidence="4 5">AU17164</strain>
    </source>
</reference>
<dbReference type="InterPro" id="IPR054384">
    <property type="entry name" value="SecDF_P1_head"/>
</dbReference>
<feature type="signal peptide" evidence="2">
    <location>
        <begin position="1"/>
        <end position="19"/>
    </location>
</feature>
<evidence type="ECO:0000256" key="2">
    <source>
        <dbReference type="SAM" id="SignalP"/>
    </source>
</evidence>
<keyword evidence="5" id="KW-1185">Reference proteome</keyword>
<feature type="domain" description="SecDF P1 head subdomain" evidence="3">
    <location>
        <begin position="80"/>
        <end position="177"/>
    </location>
</feature>
<feature type="chain" id="PRO_5011986643" description="SecDF P1 head subdomain domain-containing protein" evidence="2">
    <location>
        <begin position="20"/>
        <end position="202"/>
    </location>
</feature>
<dbReference type="RefSeq" id="WP_086072415.1">
    <property type="nucleotide sequence ID" value="NZ_CP021109.1"/>
</dbReference>
<accession>A0A1W6YZZ3</accession>
<organism evidence="4 5">
    <name type="scientific">Bordetella genomosp. 9</name>
    <dbReference type="NCBI Taxonomy" id="1416803"/>
    <lineage>
        <taxon>Bacteria</taxon>
        <taxon>Pseudomonadati</taxon>
        <taxon>Pseudomonadota</taxon>
        <taxon>Betaproteobacteria</taxon>
        <taxon>Burkholderiales</taxon>
        <taxon>Alcaligenaceae</taxon>
        <taxon>Bordetella</taxon>
    </lineage>
</organism>
<name>A0A1W6YZZ3_9BORD</name>
<dbReference type="EMBL" id="CP021109">
    <property type="protein sequence ID" value="ARP86692.1"/>
    <property type="molecule type" value="Genomic_DNA"/>
</dbReference>
<evidence type="ECO:0000313" key="5">
    <source>
        <dbReference type="Proteomes" id="UP000194139"/>
    </source>
</evidence>
<dbReference type="Proteomes" id="UP000194139">
    <property type="component" value="Chromosome"/>
</dbReference>
<dbReference type="PROSITE" id="PS51257">
    <property type="entry name" value="PROKAR_LIPOPROTEIN"/>
    <property type="match status" value="1"/>
</dbReference>
<keyword evidence="2" id="KW-0732">Signal</keyword>
<dbReference type="Pfam" id="PF22599">
    <property type="entry name" value="SecDF_P1_head"/>
    <property type="match status" value="1"/>
</dbReference>
<evidence type="ECO:0000313" key="4">
    <source>
        <dbReference type="EMBL" id="ARP86692.1"/>
    </source>
</evidence>
<dbReference type="AlphaFoldDB" id="A0A1W6YZZ3"/>
<feature type="region of interest" description="Disordered" evidence="1">
    <location>
        <begin position="180"/>
        <end position="202"/>
    </location>
</feature>